<evidence type="ECO:0000313" key="2">
    <source>
        <dbReference type="Proteomes" id="UP000696485"/>
    </source>
</evidence>
<reference evidence="1" key="1">
    <citation type="journal article" date="2020" name="Fungal Divers.">
        <title>Resolving the Mortierellaceae phylogeny through synthesis of multi-gene phylogenetics and phylogenomics.</title>
        <authorList>
            <person name="Vandepol N."/>
            <person name="Liber J."/>
            <person name="Desiro A."/>
            <person name="Na H."/>
            <person name="Kennedy M."/>
            <person name="Barry K."/>
            <person name="Grigoriev I.V."/>
            <person name="Miller A.N."/>
            <person name="O'Donnell K."/>
            <person name="Stajich J.E."/>
            <person name="Bonito G."/>
        </authorList>
    </citation>
    <scope>NUCLEOTIDE SEQUENCE</scope>
    <source>
        <strain evidence="1">NVP1</strain>
    </source>
</reference>
<gene>
    <name evidence="1" type="ORF">BG006_011078</name>
</gene>
<name>A0A9P5SCD1_9FUNG</name>
<evidence type="ECO:0000313" key="1">
    <source>
        <dbReference type="EMBL" id="KAF9325448.1"/>
    </source>
</evidence>
<organism evidence="1 2">
    <name type="scientific">Podila minutissima</name>
    <dbReference type="NCBI Taxonomy" id="64525"/>
    <lineage>
        <taxon>Eukaryota</taxon>
        <taxon>Fungi</taxon>
        <taxon>Fungi incertae sedis</taxon>
        <taxon>Mucoromycota</taxon>
        <taxon>Mortierellomycotina</taxon>
        <taxon>Mortierellomycetes</taxon>
        <taxon>Mortierellales</taxon>
        <taxon>Mortierellaceae</taxon>
        <taxon>Podila</taxon>
    </lineage>
</organism>
<proteinExistence type="predicted"/>
<dbReference type="EMBL" id="JAAAUY010000923">
    <property type="protein sequence ID" value="KAF9325448.1"/>
    <property type="molecule type" value="Genomic_DNA"/>
</dbReference>
<sequence>MNQRYGHLVTTQHDPIDGLAYPTHPGLDDEVFPFTVAGSILEQRMTTTHAAVIESLAREGVVVQVQEGVTSERMRQFDFSLDDLLVLQPSVTNLDHFAVNSDRPEVVGVARWKTFDPASTCPSSLIPGSVNPLQVKARLSSYPLVQLFTPPDILCIDSVRENWQSLARGVARHSTTAAEFMMDSLSTKERKLYHRWMAAWHARSSHSPTETLWRFELLQKNRNRETRASQQRKNILRQRLVELGKSVSSTPDNDSHDVSRFLGQVLDHIETTKQRRLCEEGSRPWSSHLARNDWSFGLTSWMDPDEWEIEDEGDRGKGASTGAAFDGLEGMPASHLAELENAIRANRLSEEEQAIMERHFSQARTSSDSITALLQLLRRL</sequence>
<protein>
    <submittedName>
        <fullName evidence="1">Uncharacterized protein</fullName>
    </submittedName>
</protein>
<dbReference type="AlphaFoldDB" id="A0A9P5SCD1"/>
<comment type="caution">
    <text evidence="1">The sequence shown here is derived from an EMBL/GenBank/DDBJ whole genome shotgun (WGS) entry which is preliminary data.</text>
</comment>
<keyword evidence="2" id="KW-1185">Reference proteome</keyword>
<accession>A0A9P5SCD1</accession>
<dbReference type="Proteomes" id="UP000696485">
    <property type="component" value="Unassembled WGS sequence"/>
</dbReference>